<evidence type="ECO:0000256" key="6">
    <source>
        <dbReference type="ARBA" id="ARBA00022871"/>
    </source>
</evidence>
<sequence length="693" mass="79206">MRSRKAGFFGSSKNVFCADFTFCEREKMDKEDEDVFTKNDAKIEPAKDNIAAPTEKKKRKRMKELYKQILKQMEFYFGDANLRRDRFIKKEIDKSVDGYVPLEMFLTFNKIKALTDSSKVLAKALAPSTLIQLSEDGTRIKRTKELASESDCDARTVYVECLPIKVDHEWVKSTFNVCGEIAYVSLPRFKSTGDIKGFAFIEFTTKEGAEKAVQQLNNPPVSAGEKLGHFPKYNKQLISLQKSLSTNDGTVPENTQSEKCTTDKVTCKKRRRRRQTSECSVDDQEATPEKKTCTKSNDITTETDEITTKNDDVTQTQKIAKIEETEQLKDNEPPRKRKRKRTRSVNIPVCPEPIQTDSSEPTTPKRKSSKEDEERLTPIISTSTSATPKRKRKPENTELTSATPSDSKKVRIVEPHETEPASKSEKENMEGVTSEKTNTEVVKSKRKRKKKKQNKQQKHKKSLKEVPELRVIPKQKWLNLKQEYLDQQKLSMSKLKRTLNEFKAKTSPGANENNEKAKDKKMEFIPDVCNSQSANENNEKAKDKKMGVQPDVCNSQSANENNEKAKDKKMEFIADVVVRVKSEQPLDKKKLKSVLCNAGDVAYIDLLDGNKEGHIRYKEASGVETLVATPPLDCTISRISGEEEKNYWDKLIAQRDAKLNSKTRDKKRGKHKVIRQAERLIQEVSKREHIIFT</sequence>
<dbReference type="GO" id="GO:0003723">
    <property type="term" value="F:RNA binding"/>
    <property type="evidence" value="ECO:0007669"/>
    <property type="project" value="UniProtKB-UniRule"/>
</dbReference>
<dbReference type="SUPFAM" id="SSF54928">
    <property type="entry name" value="RNA-binding domain, RBD"/>
    <property type="match status" value="1"/>
</dbReference>
<keyword evidence="8" id="KW-0805">Transcription regulation</keyword>
<dbReference type="InterPro" id="IPR036388">
    <property type="entry name" value="WH-like_DNA-bd_sf"/>
</dbReference>
<dbReference type="GO" id="GO:0030154">
    <property type="term" value="P:cell differentiation"/>
    <property type="evidence" value="ECO:0007669"/>
    <property type="project" value="UniProtKB-KW"/>
</dbReference>
<dbReference type="Pfam" id="PF00076">
    <property type="entry name" value="RRM_1"/>
    <property type="match status" value="1"/>
</dbReference>
<dbReference type="InterPro" id="IPR045180">
    <property type="entry name" value="La_dom_prot"/>
</dbReference>
<dbReference type="GO" id="GO:0008380">
    <property type="term" value="P:RNA splicing"/>
    <property type="evidence" value="ECO:0007669"/>
    <property type="project" value="UniProtKB-KW"/>
</dbReference>
<evidence type="ECO:0000256" key="8">
    <source>
        <dbReference type="ARBA" id="ARBA00023015"/>
    </source>
</evidence>
<evidence type="ECO:0000313" key="18">
    <source>
        <dbReference type="EMBL" id="CAH1794075.1"/>
    </source>
</evidence>
<dbReference type="SUPFAM" id="SSF46785">
    <property type="entry name" value="Winged helix' DNA-binding domain"/>
    <property type="match status" value="1"/>
</dbReference>
<comment type="similarity">
    <text evidence="2">Belongs to the LARP7 family.</text>
</comment>
<feature type="compositionally biased region" description="Low complexity" evidence="14">
    <location>
        <begin position="377"/>
        <end position="387"/>
    </location>
</feature>
<keyword evidence="11" id="KW-0539">Nucleus</keyword>
<accession>A0A8S4PLK7</accession>
<dbReference type="FunFam" id="1.10.10.10:FF:000158">
    <property type="entry name" value="La ribonucleoprotein domain family member 7"/>
    <property type="match status" value="1"/>
</dbReference>
<dbReference type="InterPro" id="IPR000504">
    <property type="entry name" value="RRM_dom"/>
</dbReference>
<dbReference type="GO" id="GO:0005654">
    <property type="term" value="C:nucleoplasm"/>
    <property type="evidence" value="ECO:0007669"/>
    <property type="project" value="UniProtKB-SubCell"/>
</dbReference>
<evidence type="ECO:0000256" key="2">
    <source>
        <dbReference type="ARBA" id="ARBA00008680"/>
    </source>
</evidence>
<dbReference type="Gene3D" id="1.10.10.10">
    <property type="entry name" value="Winged helix-like DNA-binding domain superfamily/Winged helix DNA-binding domain"/>
    <property type="match status" value="1"/>
</dbReference>
<dbReference type="InterPro" id="IPR002344">
    <property type="entry name" value="Lupus_La"/>
</dbReference>
<evidence type="ECO:0000256" key="1">
    <source>
        <dbReference type="ARBA" id="ARBA00004642"/>
    </source>
</evidence>
<keyword evidence="4" id="KW-0507">mRNA processing</keyword>
<evidence type="ECO:0000259" key="17">
    <source>
        <dbReference type="PROSITE" id="PS51939"/>
    </source>
</evidence>
<dbReference type="CDD" id="cd07323">
    <property type="entry name" value="LAM"/>
    <property type="match status" value="1"/>
</dbReference>
<dbReference type="InterPro" id="IPR034887">
    <property type="entry name" value="LARP7_RRM1"/>
</dbReference>
<feature type="compositionally biased region" description="Basic and acidic residues" evidence="14">
    <location>
        <begin position="406"/>
        <end position="429"/>
    </location>
</feature>
<feature type="compositionally biased region" description="Basic and acidic residues" evidence="14">
    <location>
        <begin position="537"/>
        <end position="546"/>
    </location>
</feature>
<feature type="region of interest" description="Disordered" evidence="14">
    <location>
        <begin position="319"/>
        <end position="467"/>
    </location>
</feature>
<evidence type="ECO:0000256" key="5">
    <source>
        <dbReference type="ARBA" id="ARBA00022782"/>
    </source>
</evidence>
<evidence type="ECO:0000256" key="4">
    <source>
        <dbReference type="ARBA" id="ARBA00022664"/>
    </source>
</evidence>
<dbReference type="OrthoDB" id="439993at2759"/>
<dbReference type="EMBL" id="CAIIXF020000009">
    <property type="protein sequence ID" value="CAH1794075.1"/>
    <property type="molecule type" value="Genomic_DNA"/>
</dbReference>
<feature type="domain" description="RRM" evidence="15">
    <location>
        <begin position="155"/>
        <end position="227"/>
    </location>
</feature>
<feature type="compositionally biased region" description="Basic residues" evidence="14">
    <location>
        <begin position="444"/>
        <end position="462"/>
    </location>
</feature>
<dbReference type="SMART" id="SM00715">
    <property type="entry name" value="LA"/>
    <property type="match status" value="1"/>
</dbReference>
<evidence type="ECO:0000256" key="9">
    <source>
        <dbReference type="ARBA" id="ARBA00023163"/>
    </source>
</evidence>
<dbReference type="Pfam" id="PF05383">
    <property type="entry name" value="La"/>
    <property type="match status" value="1"/>
</dbReference>
<keyword evidence="19" id="KW-1185">Reference proteome</keyword>
<evidence type="ECO:0000256" key="10">
    <source>
        <dbReference type="ARBA" id="ARBA00023187"/>
    </source>
</evidence>
<evidence type="ECO:0000256" key="11">
    <source>
        <dbReference type="ARBA" id="ARBA00023242"/>
    </source>
</evidence>
<dbReference type="InterPro" id="IPR036390">
    <property type="entry name" value="WH_DNA-bd_sf"/>
</dbReference>
<proteinExistence type="inferred from homology"/>
<dbReference type="PRINTS" id="PR00302">
    <property type="entry name" value="LUPUSLA"/>
</dbReference>
<feature type="region of interest" description="Disordered" evidence="14">
    <location>
        <begin position="271"/>
        <end position="298"/>
    </location>
</feature>
<evidence type="ECO:0000259" key="15">
    <source>
        <dbReference type="PROSITE" id="PS50102"/>
    </source>
</evidence>
<feature type="compositionally biased region" description="Basic and acidic residues" evidence="14">
    <location>
        <begin position="320"/>
        <end position="334"/>
    </location>
</feature>
<organism evidence="18 19">
    <name type="scientific">Owenia fusiformis</name>
    <name type="common">Polychaete worm</name>
    <dbReference type="NCBI Taxonomy" id="6347"/>
    <lineage>
        <taxon>Eukaryota</taxon>
        <taxon>Metazoa</taxon>
        <taxon>Spiralia</taxon>
        <taxon>Lophotrochozoa</taxon>
        <taxon>Annelida</taxon>
        <taxon>Polychaeta</taxon>
        <taxon>Sedentaria</taxon>
        <taxon>Canalipalpata</taxon>
        <taxon>Sabellida</taxon>
        <taxon>Oweniida</taxon>
        <taxon>Oweniidae</taxon>
        <taxon>Owenia</taxon>
    </lineage>
</organism>
<dbReference type="Pfam" id="PF08777">
    <property type="entry name" value="RRM_3"/>
    <property type="match status" value="1"/>
</dbReference>
<dbReference type="AlphaFoldDB" id="A0A8S4PLK7"/>
<feature type="domain" description="XRRM" evidence="17">
    <location>
        <begin position="569"/>
        <end position="679"/>
    </location>
</feature>
<dbReference type="PROSITE" id="PS50102">
    <property type="entry name" value="RRM"/>
    <property type="match status" value="1"/>
</dbReference>
<feature type="domain" description="HTH La-type RNA-binding" evidence="16">
    <location>
        <begin position="59"/>
        <end position="150"/>
    </location>
</feature>
<gene>
    <name evidence="18" type="ORF">OFUS_LOCUS18841</name>
</gene>
<dbReference type="CDD" id="cd12290">
    <property type="entry name" value="RRM1_LARP7"/>
    <property type="match status" value="1"/>
</dbReference>
<evidence type="ECO:0000256" key="14">
    <source>
        <dbReference type="SAM" id="MobiDB-lite"/>
    </source>
</evidence>
<evidence type="ECO:0000313" key="19">
    <source>
        <dbReference type="Proteomes" id="UP000749559"/>
    </source>
</evidence>
<keyword evidence="5" id="KW-0221">Differentiation</keyword>
<comment type="caution">
    <text evidence="18">The sequence shown here is derived from an EMBL/GenBank/DDBJ whole genome shotgun (WGS) entry which is preliminary data.</text>
</comment>
<dbReference type="InterPro" id="IPR006630">
    <property type="entry name" value="La_HTH"/>
</dbReference>
<evidence type="ECO:0000256" key="7">
    <source>
        <dbReference type="ARBA" id="ARBA00022884"/>
    </source>
</evidence>
<evidence type="ECO:0000259" key="16">
    <source>
        <dbReference type="PROSITE" id="PS50961"/>
    </source>
</evidence>
<reference evidence="18" key="1">
    <citation type="submission" date="2022-03" db="EMBL/GenBank/DDBJ databases">
        <authorList>
            <person name="Martin C."/>
        </authorList>
    </citation>
    <scope>NUCLEOTIDE SEQUENCE</scope>
</reference>
<comment type="subcellular location">
    <subcellularLocation>
        <location evidence="1">Nucleus</location>
        <location evidence="1">Nucleoplasm</location>
    </subcellularLocation>
</comment>
<feature type="region of interest" description="Disordered" evidence="14">
    <location>
        <begin position="532"/>
        <end position="566"/>
    </location>
</feature>
<name>A0A8S4PLK7_OWEFU</name>
<keyword evidence="9" id="KW-0804">Transcription</keyword>
<keyword evidence="6" id="KW-0744">Spermatogenesis</keyword>
<dbReference type="Proteomes" id="UP000749559">
    <property type="component" value="Unassembled WGS sequence"/>
</dbReference>
<dbReference type="PANTHER" id="PTHR22792:SF62">
    <property type="entry name" value="LA-RELATED PROTEIN 7"/>
    <property type="match status" value="1"/>
</dbReference>
<dbReference type="InterPro" id="IPR012677">
    <property type="entry name" value="Nucleotide-bd_a/b_plait_sf"/>
</dbReference>
<keyword evidence="7 13" id="KW-0694">RNA-binding</keyword>
<dbReference type="InterPro" id="IPR014886">
    <property type="entry name" value="La_xRRM"/>
</dbReference>
<dbReference type="GO" id="GO:0007283">
    <property type="term" value="P:spermatogenesis"/>
    <property type="evidence" value="ECO:0007669"/>
    <property type="project" value="UniProtKB-KW"/>
</dbReference>
<protein>
    <recommendedName>
        <fullName evidence="3">La-related protein 7</fullName>
    </recommendedName>
    <alternativeName>
        <fullName evidence="12">La ribonucleoprotein domain family member 7</fullName>
    </alternativeName>
</protein>
<dbReference type="PROSITE" id="PS50961">
    <property type="entry name" value="HTH_LA"/>
    <property type="match status" value="1"/>
</dbReference>
<dbReference type="SMART" id="SM00360">
    <property type="entry name" value="RRM"/>
    <property type="match status" value="1"/>
</dbReference>
<keyword evidence="10" id="KW-0508">mRNA splicing</keyword>
<evidence type="ECO:0000256" key="3">
    <source>
        <dbReference type="ARBA" id="ARBA00015867"/>
    </source>
</evidence>
<dbReference type="InterPro" id="IPR035979">
    <property type="entry name" value="RBD_domain_sf"/>
</dbReference>
<dbReference type="PANTHER" id="PTHR22792">
    <property type="entry name" value="LUPUS LA PROTEIN-RELATED"/>
    <property type="match status" value="1"/>
</dbReference>
<evidence type="ECO:0000256" key="13">
    <source>
        <dbReference type="PROSITE-ProRule" id="PRU00332"/>
    </source>
</evidence>
<dbReference type="GO" id="GO:0006397">
    <property type="term" value="P:mRNA processing"/>
    <property type="evidence" value="ECO:0007669"/>
    <property type="project" value="UniProtKB-KW"/>
</dbReference>
<dbReference type="PROSITE" id="PS51939">
    <property type="entry name" value="XRRM"/>
    <property type="match status" value="1"/>
</dbReference>
<dbReference type="GO" id="GO:1990904">
    <property type="term" value="C:ribonucleoprotein complex"/>
    <property type="evidence" value="ECO:0007669"/>
    <property type="project" value="UniProtKB-UniRule"/>
</dbReference>
<dbReference type="Gene3D" id="3.30.70.330">
    <property type="match status" value="2"/>
</dbReference>
<evidence type="ECO:0000256" key="12">
    <source>
        <dbReference type="ARBA" id="ARBA00029640"/>
    </source>
</evidence>